<dbReference type="Proteomes" id="UP000502065">
    <property type="component" value="Chromosome"/>
</dbReference>
<accession>A0AAE7E1G8</accession>
<gene>
    <name evidence="1" type="ORF">AAQM_1869</name>
</gene>
<evidence type="ECO:0008006" key="3">
    <source>
        <dbReference type="Google" id="ProtNLM"/>
    </source>
</evidence>
<dbReference type="AlphaFoldDB" id="A0AAE7E1G8"/>
<name>A0AAE7E1G8_9BACT</name>
<evidence type="ECO:0000313" key="2">
    <source>
        <dbReference type="Proteomes" id="UP000502065"/>
    </source>
</evidence>
<sequence length="60" mass="7175">MNREKLQAKMRAKDIVKYYPIALSTVWLYAKQRKLTPYKISSKVTVFDTEEVCRLFGDRF</sequence>
<dbReference type="KEGG" id="aaqi:AAQM_1869"/>
<reference evidence="1 2" key="1">
    <citation type="submission" date="2018-07" db="EMBL/GenBank/DDBJ databases">
        <title>Identification of phenol metabolism pathways in Arcobacter.</title>
        <authorList>
            <person name="Miller W.G."/>
            <person name="Yee E."/>
            <person name="Bono J.L."/>
        </authorList>
    </citation>
    <scope>NUCLEOTIDE SEQUENCE [LARGE SCALE GENOMIC DNA]</scope>
    <source>
        <strain evidence="1 2">W63</strain>
    </source>
</reference>
<protein>
    <recommendedName>
        <fullName evidence="3">DNA-binding protein</fullName>
    </recommendedName>
</protein>
<evidence type="ECO:0000313" key="1">
    <source>
        <dbReference type="EMBL" id="QKE26605.1"/>
    </source>
</evidence>
<dbReference type="EMBL" id="CP030944">
    <property type="protein sequence ID" value="QKE26605.1"/>
    <property type="molecule type" value="Genomic_DNA"/>
</dbReference>
<organism evidence="1 2">
    <name type="scientific">Arcobacter aquimarinus</name>
    <dbReference type="NCBI Taxonomy" id="1315211"/>
    <lineage>
        <taxon>Bacteria</taxon>
        <taxon>Pseudomonadati</taxon>
        <taxon>Campylobacterota</taxon>
        <taxon>Epsilonproteobacteria</taxon>
        <taxon>Campylobacterales</taxon>
        <taxon>Arcobacteraceae</taxon>
        <taxon>Arcobacter</taxon>
    </lineage>
</organism>
<proteinExistence type="predicted"/>
<keyword evidence="2" id="KW-1185">Reference proteome</keyword>